<sequence length="230" mass="24925">MPIGIFSGFPKYLLCFSLVTGLADVRRALLSGAPFGHHLKEVGSPLTPPSSRRGLWPWRLADLRLHSSVLRPPSPKAFPVPQTSPASDTVQCGPTASAMEAGRRPARCAEERSPAQKCEYERASEQTRLSHLTALFPGYVTLAVLDDSIIAPVALSETSSRARPRAHPSAIPINVGAEMHRAQASEWYVCLGVGPRAFALRVGIPFEQVEVRVDGARDPGEGRELRSGER</sequence>
<feature type="chain" id="PRO_5042163058" evidence="1">
    <location>
        <begin position="16"/>
        <end position="230"/>
    </location>
</feature>
<comment type="caution">
    <text evidence="2">The sequence shown here is derived from an EMBL/GenBank/DDBJ whole genome shotgun (WGS) entry which is preliminary data.</text>
</comment>
<gene>
    <name evidence="2" type="ORF">B0H17DRAFT_1333787</name>
</gene>
<keyword evidence="1" id="KW-0732">Signal</keyword>
<dbReference type="Proteomes" id="UP001221757">
    <property type="component" value="Unassembled WGS sequence"/>
</dbReference>
<feature type="signal peptide" evidence="1">
    <location>
        <begin position="1"/>
        <end position="15"/>
    </location>
</feature>
<accession>A0AAD7G9Q0</accession>
<proteinExistence type="predicted"/>
<protein>
    <submittedName>
        <fullName evidence="2">Uncharacterized protein</fullName>
    </submittedName>
</protein>
<keyword evidence="3" id="KW-1185">Reference proteome</keyword>
<dbReference type="EMBL" id="JARKIE010000121">
    <property type="protein sequence ID" value="KAJ7681193.1"/>
    <property type="molecule type" value="Genomic_DNA"/>
</dbReference>
<organism evidence="2 3">
    <name type="scientific">Mycena rosella</name>
    <name type="common">Pink bonnet</name>
    <name type="synonym">Agaricus rosellus</name>
    <dbReference type="NCBI Taxonomy" id="1033263"/>
    <lineage>
        <taxon>Eukaryota</taxon>
        <taxon>Fungi</taxon>
        <taxon>Dikarya</taxon>
        <taxon>Basidiomycota</taxon>
        <taxon>Agaricomycotina</taxon>
        <taxon>Agaricomycetes</taxon>
        <taxon>Agaricomycetidae</taxon>
        <taxon>Agaricales</taxon>
        <taxon>Marasmiineae</taxon>
        <taxon>Mycenaceae</taxon>
        <taxon>Mycena</taxon>
    </lineage>
</organism>
<evidence type="ECO:0000256" key="1">
    <source>
        <dbReference type="SAM" id="SignalP"/>
    </source>
</evidence>
<reference evidence="2" key="1">
    <citation type="submission" date="2023-03" db="EMBL/GenBank/DDBJ databases">
        <title>Massive genome expansion in bonnet fungi (Mycena s.s.) driven by repeated elements and novel gene families across ecological guilds.</title>
        <authorList>
            <consortium name="Lawrence Berkeley National Laboratory"/>
            <person name="Harder C.B."/>
            <person name="Miyauchi S."/>
            <person name="Viragh M."/>
            <person name="Kuo A."/>
            <person name="Thoen E."/>
            <person name="Andreopoulos B."/>
            <person name="Lu D."/>
            <person name="Skrede I."/>
            <person name="Drula E."/>
            <person name="Henrissat B."/>
            <person name="Morin E."/>
            <person name="Kohler A."/>
            <person name="Barry K."/>
            <person name="LaButti K."/>
            <person name="Morin E."/>
            <person name="Salamov A."/>
            <person name="Lipzen A."/>
            <person name="Mereny Z."/>
            <person name="Hegedus B."/>
            <person name="Baldrian P."/>
            <person name="Stursova M."/>
            <person name="Weitz H."/>
            <person name="Taylor A."/>
            <person name="Grigoriev I.V."/>
            <person name="Nagy L.G."/>
            <person name="Martin F."/>
            <person name="Kauserud H."/>
        </authorList>
    </citation>
    <scope>NUCLEOTIDE SEQUENCE</scope>
    <source>
        <strain evidence="2">CBHHK067</strain>
    </source>
</reference>
<name>A0AAD7G9Q0_MYCRO</name>
<evidence type="ECO:0000313" key="3">
    <source>
        <dbReference type="Proteomes" id="UP001221757"/>
    </source>
</evidence>
<evidence type="ECO:0000313" key="2">
    <source>
        <dbReference type="EMBL" id="KAJ7681193.1"/>
    </source>
</evidence>
<dbReference type="AlphaFoldDB" id="A0AAD7G9Q0"/>